<feature type="compositionally biased region" description="Pro residues" evidence="1">
    <location>
        <begin position="218"/>
        <end position="233"/>
    </location>
</feature>
<feature type="non-terminal residue" evidence="2">
    <location>
        <position position="252"/>
    </location>
</feature>
<gene>
    <name evidence="2" type="ORF">RFI_28552</name>
</gene>
<feature type="compositionally biased region" description="Polar residues" evidence="1">
    <location>
        <begin position="235"/>
        <end position="245"/>
    </location>
</feature>
<reference evidence="2 3" key="1">
    <citation type="journal article" date="2013" name="Curr. Biol.">
        <title>The Genome of the Foraminiferan Reticulomyxa filosa.</title>
        <authorList>
            <person name="Glockner G."/>
            <person name="Hulsmann N."/>
            <person name="Schleicher M."/>
            <person name="Noegel A.A."/>
            <person name="Eichinger L."/>
            <person name="Gallinger C."/>
            <person name="Pawlowski J."/>
            <person name="Sierra R."/>
            <person name="Euteneuer U."/>
            <person name="Pillet L."/>
            <person name="Moustafa A."/>
            <person name="Platzer M."/>
            <person name="Groth M."/>
            <person name="Szafranski K."/>
            <person name="Schliwa M."/>
        </authorList>
    </citation>
    <scope>NUCLEOTIDE SEQUENCE [LARGE SCALE GENOMIC DNA]</scope>
</reference>
<dbReference type="InterPro" id="IPR009563">
    <property type="entry name" value="SSSCA1"/>
</dbReference>
<feature type="compositionally biased region" description="Basic and acidic residues" evidence="1">
    <location>
        <begin position="118"/>
        <end position="135"/>
    </location>
</feature>
<evidence type="ECO:0000313" key="2">
    <source>
        <dbReference type="EMBL" id="ETO08835.1"/>
    </source>
</evidence>
<dbReference type="EMBL" id="ASPP01024649">
    <property type="protein sequence ID" value="ETO08835.1"/>
    <property type="molecule type" value="Genomic_DNA"/>
</dbReference>
<accession>X6M743</accession>
<feature type="region of interest" description="Disordered" evidence="1">
    <location>
        <begin position="76"/>
        <end position="252"/>
    </location>
</feature>
<sequence>MSGDDNVNEEINASNSLDWDEEAWEKRLEQTSLASQRMGVLLLQGWTMLAEHCPNCQVLCNLFPTTVTAITIGGKKIKTPSSSSNINSNNSKTTTTLTSTTPNKTTNKPQIASVGSNDKWKGDEKEREKIGKQENPRLTSRPSLREQLKPKSPLSVPTPSPFRDQSKPKSPVSTVPSFGPKKAKDISDSKQASKDPPSQKKNEEQRLTASHESSYGHYPPPPQPQSQPQPQPQPTAYNTGGNVYTNKKKKKK</sequence>
<evidence type="ECO:0000313" key="3">
    <source>
        <dbReference type="Proteomes" id="UP000023152"/>
    </source>
</evidence>
<dbReference type="Proteomes" id="UP000023152">
    <property type="component" value="Unassembled WGS sequence"/>
</dbReference>
<protein>
    <submittedName>
        <fullName evidence="2">Uncharacterized protein</fullName>
    </submittedName>
</protein>
<evidence type="ECO:0000256" key="1">
    <source>
        <dbReference type="SAM" id="MobiDB-lite"/>
    </source>
</evidence>
<comment type="caution">
    <text evidence="2">The sequence shown here is derived from an EMBL/GenBank/DDBJ whole genome shotgun (WGS) entry which is preliminary data.</text>
</comment>
<proteinExistence type="predicted"/>
<feature type="compositionally biased region" description="Basic and acidic residues" evidence="1">
    <location>
        <begin position="182"/>
        <end position="206"/>
    </location>
</feature>
<organism evidence="2 3">
    <name type="scientific">Reticulomyxa filosa</name>
    <dbReference type="NCBI Taxonomy" id="46433"/>
    <lineage>
        <taxon>Eukaryota</taxon>
        <taxon>Sar</taxon>
        <taxon>Rhizaria</taxon>
        <taxon>Retaria</taxon>
        <taxon>Foraminifera</taxon>
        <taxon>Monothalamids</taxon>
        <taxon>Reticulomyxidae</taxon>
        <taxon>Reticulomyxa</taxon>
    </lineage>
</organism>
<keyword evidence="3" id="KW-1185">Reference proteome</keyword>
<feature type="compositionally biased region" description="Low complexity" evidence="1">
    <location>
        <begin position="79"/>
        <end position="108"/>
    </location>
</feature>
<name>X6M743_RETFI</name>
<dbReference type="Pfam" id="PF06677">
    <property type="entry name" value="Auto_anti-p27"/>
    <property type="match status" value="1"/>
</dbReference>
<dbReference type="OrthoDB" id="28939at2759"/>
<feature type="compositionally biased region" description="Low complexity" evidence="1">
    <location>
        <begin position="168"/>
        <end position="177"/>
    </location>
</feature>
<dbReference type="AlphaFoldDB" id="X6M743"/>